<evidence type="ECO:0000259" key="6">
    <source>
        <dbReference type="PROSITE" id="PS51123"/>
    </source>
</evidence>
<evidence type="ECO:0000313" key="8">
    <source>
        <dbReference type="Proteomes" id="UP000294830"/>
    </source>
</evidence>
<reference evidence="7 8" key="1">
    <citation type="submission" date="2019-03" db="EMBL/GenBank/DDBJ databases">
        <title>Genomic Encyclopedia of Archaeal and Bacterial Type Strains, Phase II (KMG-II): from individual species to whole genera.</title>
        <authorList>
            <person name="Goeker M."/>
        </authorList>
    </citation>
    <scope>NUCLEOTIDE SEQUENCE [LARGE SCALE GENOMIC DNA]</scope>
    <source>
        <strain evidence="7 8">RL-C</strain>
    </source>
</reference>
<keyword evidence="2 5" id="KW-0472">Membrane</keyword>
<dbReference type="InterPro" id="IPR011659">
    <property type="entry name" value="WD40"/>
</dbReference>
<dbReference type="Gene3D" id="2.120.10.30">
    <property type="entry name" value="TolB, C-terminal domain"/>
    <property type="match status" value="1"/>
</dbReference>
<dbReference type="InterPro" id="IPR050330">
    <property type="entry name" value="Bact_OuterMem_StrucFunc"/>
</dbReference>
<evidence type="ECO:0000256" key="5">
    <source>
        <dbReference type="PROSITE-ProRule" id="PRU00473"/>
    </source>
</evidence>
<feature type="repeat" description="TPR" evidence="4">
    <location>
        <begin position="112"/>
        <end position="145"/>
    </location>
</feature>
<dbReference type="PROSITE" id="PS50005">
    <property type="entry name" value="TPR"/>
    <property type="match status" value="1"/>
</dbReference>
<keyword evidence="4" id="KW-0802">TPR repeat</keyword>
<comment type="subcellular location">
    <subcellularLocation>
        <location evidence="1">Cell outer membrane</location>
    </subcellularLocation>
</comment>
<dbReference type="Gene3D" id="2.60.40.1120">
    <property type="entry name" value="Carboxypeptidase-like, regulatory domain"/>
    <property type="match status" value="1"/>
</dbReference>
<sequence length="677" mass="75741">MLLYAIFEEHSHHNNIKIMSKKVPIVVLTLVCLSISAFGQQELYDKANALFKAGAYTEAIKTYRNSDFVQAMPKERRGEIFYKTAEAYRLIGQTRQAEIYYEKAEEKGFNTPEFYLNYANTLLSNENYEKAKSNFEEYKKLKPNSPIANVGIQSVELAQKLKQAPTSYVIDPLPFINGKTNDFSPAIIPSEPQKLFFSSSRITSTGINIHYATGEEFSDIFVSELDKREKWIAPKPVPGINSDVEEATCTFNQDGSEVYFSRARIAKRKQMGCEIYMAKKEGDRYGNPILIPIAADSVVVTHPSLSADGRTLYFASNLSGGIGGLDIWKVTRDSDKGEWGKPQNLGAEINTIGNEAFPYIHPDGTLYFASNGRPGMGGYDIFLSKQKGNGYVVENMGYPINSSSDDFGITFLPGKETGYFTSRRPGGKGEDDVYMFHLPPIAINISGTIVDSKSKKPLDGSIVKMLGNDGTTVNTQTGADGFFKFMMKPNTDYIVISTRKGYLNGKYKVSTFDIKGSKEYTYNVEMTSYEKPVEVPNIFYDFNKWELKPESTAALDMLIETLNDNPSIIIELGSHTDSRGGLEYNYKLSQNRAQAAVDYLIEKGIPIERLRAKGYASSAPKIVDEQIAKQYPFLTIGTVLNDQNIAILDSDEKKDIAHQLNRRTEFKVISTTYVSKE</sequence>
<dbReference type="AlphaFoldDB" id="A0A4R2EZT2"/>
<dbReference type="GO" id="GO:0009279">
    <property type="term" value="C:cell outer membrane"/>
    <property type="evidence" value="ECO:0007669"/>
    <property type="project" value="UniProtKB-SubCell"/>
</dbReference>
<protein>
    <submittedName>
        <fullName evidence="7">Peptidoglycan-associated lipoprotein</fullName>
    </submittedName>
</protein>
<dbReference type="PRINTS" id="PR01021">
    <property type="entry name" value="OMPADOMAIN"/>
</dbReference>
<keyword evidence="7" id="KW-0449">Lipoprotein</keyword>
<evidence type="ECO:0000313" key="7">
    <source>
        <dbReference type="EMBL" id="TCN70239.1"/>
    </source>
</evidence>
<dbReference type="PROSITE" id="PS51123">
    <property type="entry name" value="OMPA_2"/>
    <property type="match status" value="1"/>
</dbReference>
<evidence type="ECO:0000256" key="2">
    <source>
        <dbReference type="ARBA" id="ARBA00023136"/>
    </source>
</evidence>
<name>A0A4R2EZT2_9BACT</name>
<gene>
    <name evidence="7" type="ORF">CLV25_104194</name>
</gene>
<dbReference type="CDD" id="cd07185">
    <property type="entry name" value="OmpA_C-like"/>
    <property type="match status" value="1"/>
</dbReference>
<dbReference type="PANTHER" id="PTHR30329">
    <property type="entry name" value="STATOR ELEMENT OF FLAGELLAR MOTOR COMPLEX"/>
    <property type="match status" value="1"/>
</dbReference>
<keyword evidence="8" id="KW-1185">Reference proteome</keyword>
<dbReference type="Pfam" id="PF07676">
    <property type="entry name" value="PD40"/>
    <property type="match status" value="2"/>
</dbReference>
<evidence type="ECO:0000256" key="4">
    <source>
        <dbReference type="PROSITE-ProRule" id="PRU00339"/>
    </source>
</evidence>
<dbReference type="InterPro" id="IPR008969">
    <property type="entry name" value="CarboxyPept-like_regulatory"/>
</dbReference>
<organism evidence="7 8">
    <name type="scientific">Acetobacteroides hydrogenigenes</name>
    <dbReference type="NCBI Taxonomy" id="979970"/>
    <lineage>
        <taxon>Bacteria</taxon>
        <taxon>Pseudomonadati</taxon>
        <taxon>Bacteroidota</taxon>
        <taxon>Bacteroidia</taxon>
        <taxon>Bacteroidales</taxon>
        <taxon>Rikenellaceae</taxon>
        <taxon>Acetobacteroides</taxon>
    </lineage>
</organism>
<dbReference type="Gene3D" id="3.30.1330.60">
    <property type="entry name" value="OmpA-like domain"/>
    <property type="match status" value="1"/>
</dbReference>
<dbReference type="InterPro" id="IPR019734">
    <property type="entry name" value="TPR_rpt"/>
</dbReference>
<dbReference type="SUPFAM" id="SSF49464">
    <property type="entry name" value="Carboxypeptidase regulatory domain-like"/>
    <property type="match status" value="1"/>
</dbReference>
<dbReference type="InterPro" id="IPR011990">
    <property type="entry name" value="TPR-like_helical_dom_sf"/>
</dbReference>
<dbReference type="SUPFAM" id="SSF48452">
    <property type="entry name" value="TPR-like"/>
    <property type="match status" value="1"/>
</dbReference>
<dbReference type="InterPro" id="IPR011042">
    <property type="entry name" value="6-blade_b-propeller_TolB-like"/>
</dbReference>
<dbReference type="EMBL" id="SLWB01000004">
    <property type="protein sequence ID" value="TCN70239.1"/>
    <property type="molecule type" value="Genomic_DNA"/>
</dbReference>
<dbReference type="InterPro" id="IPR036737">
    <property type="entry name" value="OmpA-like_sf"/>
</dbReference>
<evidence type="ECO:0000256" key="3">
    <source>
        <dbReference type="ARBA" id="ARBA00023237"/>
    </source>
</evidence>
<dbReference type="SUPFAM" id="SSF82171">
    <property type="entry name" value="DPP6 N-terminal domain-like"/>
    <property type="match status" value="1"/>
</dbReference>
<keyword evidence="3" id="KW-0998">Cell outer membrane</keyword>
<proteinExistence type="predicted"/>
<comment type="caution">
    <text evidence="7">The sequence shown here is derived from an EMBL/GenBank/DDBJ whole genome shotgun (WGS) entry which is preliminary data.</text>
</comment>
<dbReference type="Proteomes" id="UP000294830">
    <property type="component" value="Unassembled WGS sequence"/>
</dbReference>
<dbReference type="PANTHER" id="PTHR30329:SF21">
    <property type="entry name" value="LIPOPROTEIN YIAD-RELATED"/>
    <property type="match status" value="1"/>
</dbReference>
<dbReference type="Pfam" id="PF13181">
    <property type="entry name" value="TPR_8"/>
    <property type="match status" value="1"/>
</dbReference>
<dbReference type="SUPFAM" id="SSF103088">
    <property type="entry name" value="OmpA-like"/>
    <property type="match status" value="1"/>
</dbReference>
<evidence type="ECO:0000256" key="1">
    <source>
        <dbReference type="ARBA" id="ARBA00004442"/>
    </source>
</evidence>
<accession>A0A4R2EZT2</accession>
<dbReference type="InterPro" id="IPR006665">
    <property type="entry name" value="OmpA-like"/>
</dbReference>
<dbReference type="Gene3D" id="1.25.40.10">
    <property type="entry name" value="Tetratricopeptide repeat domain"/>
    <property type="match status" value="1"/>
</dbReference>
<dbReference type="InterPro" id="IPR006664">
    <property type="entry name" value="OMP_bac"/>
</dbReference>
<dbReference type="Pfam" id="PF00691">
    <property type="entry name" value="OmpA"/>
    <property type="match status" value="1"/>
</dbReference>
<feature type="domain" description="OmpA-like" evidence="6">
    <location>
        <begin position="527"/>
        <end position="672"/>
    </location>
</feature>